<comment type="caution">
    <text evidence="1">The sequence shown here is derived from an EMBL/GenBank/DDBJ whole genome shotgun (WGS) entry which is preliminary data.</text>
</comment>
<dbReference type="RefSeq" id="WP_181395933.1">
    <property type="nucleotide sequence ID" value="NZ_QGTW01000002.1"/>
</dbReference>
<dbReference type="InterPro" id="IPR050583">
    <property type="entry name" value="Mycobacterial_A85_antigen"/>
</dbReference>
<name>A0A2V3A3C3_9BACI</name>
<accession>A0A2V3A3C3</accession>
<reference evidence="1 2" key="1">
    <citation type="submission" date="2018-05" db="EMBL/GenBank/DDBJ databases">
        <title>Freshwater and sediment microbial communities from various areas in North America, analyzing microbe dynamics in response to fracking.</title>
        <authorList>
            <person name="Lamendella R."/>
        </authorList>
    </citation>
    <scope>NUCLEOTIDE SEQUENCE [LARGE SCALE GENOMIC DNA]</scope>
    <source>
        <strain evidence="1 2">15_TX</strain>
    </source>
</reference>
<protein>
    <submittedName>
        <fullName evidence="1">Enterochelin esterase-like enzyme</fullName>
    </submittedName>
</protein>
<dbReference type="Gene3D" id="3.40.50.1820">
    <property type="entry name" value="alpha/beta hydrolase"/>
    <property type="match status" value="1"/>
</dbReference>
<organism evidence="1 2">
    <name type="scientific">Cytobacillus oceanisediminis</name>
    <dbReference type="NCBI Taxonomy" id="665099"/>
    <lineage>
        <taxon>Bacteria</taxon>
        <taxon>Bacillati</taxon>
        <taxon>Bacillota</taxon>
        <taxon>Bacilli</taxon>
        <taxon>Bacillales</taxon>
        <taxon>Bacillaceae</taxon>
        <taxon>Cytobacillus</taxon>
    </lineage>
</organism>
<proteinExistence type="predicted"/>
<evidence type="ECO:0000313" key="1">
    <source>
        <dbReference type="EMBL" id="PWW31306.1"/>
    </source>
</evidence>
<dbReference type="InterPro" id="IPR029058">
    <property type="entry name" value="AB_hydrolase_fold"/>
</dbReference>
<dbReference type="PANTHER" id="PTHR48098">
    <property type="entry name" value="ENTEROCHELIN ESTERASE-RELATED"/>
    <property type="match status" value="1"/>
</dbReference>
<sequence>MNSLVLGKSQKYYFLHSNDRNRDSIHLLFVQDGEDYLELGDLQACYERLLEEQPAAAQSLVMVLIPPGSSLERYESYHPKGSHHRKFLEFFLKELVPEVEKHFTDQDIQIRNRGLLGDSLGGAVSLSIVCRQPNRWTHLLLQSAALSEIHHQEAAKLGDLKNLSVYQLVGKKEDEFVSPISNQKLFILSHNRRMKELLETQQADVTYIEEDEEHVWVFWQRDLPRAISYFLSH</sequence>
<dbReference type="Pfam" id="PF00756">
    <property type="entry name" value="Esterase"/>
    <property type="match status" value="1"/>
</dbReference>
<dbReference type="Proteomes" id="UP000247150">
    <property type="component" value="Unassembled WGS sequence"/>
</dbReference>
<dbReference type="AlphaFoldDB" id="A0A2V3A3C3"/>
<dbReference type="InterPro" id="IPR000801">
    <property type="entry name" value="Esterase-like"/>
</dbReference>
<dbReference type="EMBL" id="QGTW01000002">
    <property type="protein sequence ID" value="PWW31306.1"/>
    <property type="molecule type" value="Genomic_DNA"/>
</dbReference>
<dbReference type="PANTHER" id="PTHR48098:SF3">
    <property type="entry name" value="IRON(III) ENTEROBACTIN ESTERASE"/>
    <property type="match status" value="1"/>
</dbReference>
<dbReference type="SUPFAM" id="SSF53474">
    <property type="entry name" value="alpha/beta-Hydrolases"/>
    <property type="match status" value="1"/>
</dbReference>
<evidence type="ECO:0000313" key="2">
    <source>
        <dbReference type="Proteomes" id="UP000247150"/>
    </source>
</evidence>
<gene>
    <name evidence="1" type="ORF">DFO73_102302</name>
</gene>